<dbReference type="PROSITE" id="PS00216">
    <property type="entry name" value="SUGAR_TRANSPORT_1"/>
    <property type="match status" value="1"/>
</dbReference>
<dbReference type="EMBL" id="CAMXCT020002480">
    <property type="protein sequence ID" value="CAL1151824.1"/>
    <property type="molecule type" value="Genomic_DNA"/>
</dbReference>
<keyword evidence="5 6" id="KW-0472">Membrane</keyword>
<keyword evidence="10" id="KW-0762">Sugar transport</keyword>
<dbReference type="Proteomes" id="UP001152797">
    <property type="component" value="Unassembled WGS sequence"/>
</dbReference>
<dbReference type="PANTHER" id="PTHR48022:SF2">
    <property type="entry name" value="PLASTIDIC GLUCOSE TRANSPORTER 4"/>
    <property type="match status" value="1"/>
</dbReference>
<evidence type="ECO:0000256" key="6">
    <source>
        <dbReference type="SAM" id="Phobius"/>
    </source>
</evidence>
<name>A0A9P1G2E8_9DINO</name>
<reference evidence="8" key="1">
    <citation type="submission" date="2022-10" db="EMBL/GenBank/DDBJ databases">
        <authorList>
            <person name="Chen Y."/>
            <person name="Dougan E. K."/>
            <person name="Chan C."/>
            <person name="Rhodes N."/>
            <person name="Thang M."/>
        </authorList>
    </citation>
    <scope>NUCLEOTIDE SEQUENCE</scope>
</reference>
<keyword evidence="11" id="KW-1185">Reference proteome</keyword>
<dbReference type="InterPro" id="IPR050360">
    <property type="entry name" value="MFS_Sugar_Transporters"/>
</dbReference>
<proteinExistence type="inferred from homology"/>
<gene>
    <name evidence="8" type="ORF">C1SCF055_LOCUS24748</name>
</gene>
<evidence type="ECO:0000256" key="2">
    <source>
        <dbReference type="ARBA" id="ARBA00010992"/>
    </source>
</evidence>
<dbReference type="InterPro" id="IPR005828">
    <property type="entry name" value="MFS_sugar_transport-like"/>
</dbReference>
<evidence type="ECO:0000256" key="5">
    <source>
        <dbReference type="ARBA" id="ARBA00023136"/>
    </source>
</evidence>
<evidence type="ECO:0000313" key="11">
    <source>
        <dbReference type="Proteomes" id="UP001152797"/>
    </source>
</evidence>
<dbReference type="OrthoDB" id="6612291at2759"/>
<keyword evidence="4 6" id="KW-1133">Transmembrane helix</keyword>
<dbReference type="InterPro" id="IPR020846">
    <property type="entry name" value="MFS_dom"/>
</dbReference>
<evidence type="ECO:0000313" key="9">
    <source>
        <dbReference type="EMBL" id="CAL1151824.1"/>
    </source>
</evidence>
<organism evidence="8">
    <name type="scientific">Cladocopium goreaui</name>
    <dbReference type="NCBI Taxonomy" id="2562237"/>
    <lineage>
        <taxon>Eukaryota</taxon>
        <taxon>Sar</taxon>
        <taxon>Alveolata</taxon>
        <taxon>Dinophyceae</taxon>
        <taxon>Suessiales</taxon>
        <taxon>Symbiodiniaceae</taxon>
        <taxon>Cladocopium</taxon>
    </lineage>
</organism>
<dbReference type="GO" id="GO:0005351">
    <property type="term" value="F:carbohydrate:proton symporter activity"/>
    <property type="evidence" value="ECO:0007669"/>
    <property type="project" value="TreeGrafter"/>
</dbReference>
<dbReference type="Pfam" id="PF00083">
    <property type="entry name" value="Sugar_tr"/>
    <property type="match status" value="1"/>
</dbReference>
<reference evidence="9" key="2">
    <citation type="submission" date="2024-04" db="EMBL/GenBank/DDBJ databases">
        <authorList>
            <person name="Chen Y."/>
            <person name="Shah S."/>
            <person name="Dougan E. K."/>
            <person name="Thang M."/>
            <person name="Chan C."/>
        </authorList>
    </citation>
    <scope>NUCLEOTIDE SEQUENCE [LARGE SCALE GENOMIC DNA]</scope>
</reference>
<comment type="subcellular location">
    <subcellularLocation>
        <location evidence="1">Membrane</location>
        <topology evidence="1">Multi-pass membrane protein</topology>
    </subcellularLocation>
</comment>
<feature type="transmembrane region" description="Helical" evidence="6">
    <location>
        <begin position="82"/>
        <end position="100"/>
    </location>
</feature>
<evidence type="ECO:0000256" key="1">
    <source>
        <dbReference type="ARBA" id="ARBA00004141"/>
    </source>
</evidence>
<feature type="domain" description="Major facilitator superfamily (MFS) profile" evidence="7">
    <location>
        <begin position="1"/>
        <end position="193"/>
    </location>
</feature>
<feature type="transmembrane region" description="Helical" evidence="6">
    <location>
        <begin position="145"/>
        <end position="164"/>
    </location>
</feature>
<feature type="transmembrane region" description="Helical" evidence="6">
    <location>
        <begin position="105"/>
        <end position="125"/>
    </location>
</feature>
<keyword evidence="10" id="KW-0813">Transport</keyword>
<dbReference type="EMBL" id="CAMXCT010002480">
    <property type="protein sequence ID" value="CAI3998449.1"/>
    <property type="molecule type" value="Genomic_DNA"/>
</dbReference>
<comment type="similarity">
    <text evidence="2">Belongs to the major facilitator superfamily. Sugar transporter (TC 2.A.1.1) family.</text>
</comment>
<evidence type="ECO:0000313" key="8">
    <source>
        <dbReference type="EMBL" id="CAI3998449.1"/>
    </source>
</evidence>
<evidence type="ECO:0000256" key="3">
    <source>
        <dbReference type="ARBA" id="ARBA00022692"/>
    </source>
</evidence>
<accession>A0A9P1G2E8</accession>
<dbReference type="AlphaFoldDB" id="A0A9P1G2E8"/>
<dbReference type="Gene3D" id="1.20.1250.20">
    <property type="entry name" value="MFS general substrate transporter like domains"/>
    <property type="match status" value="1"/>
</dbReference>
<evidence type="ECO:0000313" key="10">
    <source>
        <dbReference type="EMBL" id="CAL4785761.1"/>
    </source>
</evidence>
<comment type="caution">
    <text evidence="8">The sequence shown here is derived from an EMBL/GenBank/DDBJ whole genome shotgun (WGS) entry which is preliminary data.</text>
</comment>
<dbReference type="InterPro" id="IPR036259">
    <property type="entry name" value="MFS_trans_sf"/>
</dbReference>
<dbReference type="SUPFAM" id="SSF103473">
    <property type="entry name" value="MFS general substrate transporter"/>
    <property type="match status" value="1"/>
</dbReference>
<dbReference type="PANTHER" id="PTHR48022">
    <property type="entry name" value="PLASTIDIC GLUCOSE TRANSPORTER 4"/>
    <property type="match status" value="1"/>
</dbReference>
<feature type="transmembrane region" description="Helical" evidence="6">
    <location>
        <begin position="51"/>
        <end position="70"/>
    </location>
</feature>
<dbReference type="EMBL" id="CAMXCT030002480">
    <property type="protein sequence ID" value="CAL4785761.1"/>
    <property type="molecule type" value="Genomic_DNA"/>
</dbReference>
<feature type="non-terminal residue" evidence="8">
    <location>
        <position position="1"/>
    </location>
</feature>
<sequence length="193" mass="21003">MARGQAGMSPQTQRPLHWWPHWEPFYLVLILDVGHLANWRSKASQIPAGQAGFIVAIFSIGCILTSFPPISSFFLDELGRRSSILLGGVIFLAGCALQALSQSMIVFLLGRLVTGTSIGLLSNVVPLYQAEMAPAELRGTLTSMYNMMITTGIFVAALLDEFLVDIDGGWRTAILLQVDCVAPEKGLEQHGEQ</sequence>
<dbReference type="PROSITE" id="PS50850">
    <property type="entry name" value="MFS"/>
    <property type="match status" value="1"/>
</dbReference>
<evidence type="ECO:0000259" key="7">
    <source>
        <dbReference type="PROSITE" id="PS50850"/>
    </source>
</evidence>
<protein>
    <submittedName>
        <fullName evidence="10">Sugar transport protein 12 (Hexose transporter 12)</fullName>
    </submittedName>
</protein>
<dbReference type="GO" id="GO:0016020">
    <property type="term" value="C:membrane"/>
    <property type="evidence" value="ECO:0007669"/>
    <property type="project" value="UniProtKB-SubCell"/>
</dbReference>
<evidence type="ECO:0000256" key="4">
    <source>
        <dbReference type="ARBA" id="ARBA00022989"/>
    </source>
</evidence>
<keyword evidence="3 6" id="KW-0812">Transmembrane</keyword>
<dbReference type="InterPro" id="IPR005829">
    <property type="entry name" value="Sugar_transporter_CS"/>
</dbReference>